<dbReference type="RefSeq" id="WP_109229146.1">
    <property type="nucleotide sequence ID" value="NZ_PYHR01000002.1"/>
</dbReference>
<dbReference type="Proteomes" id="UP000245166">
    <property type="component" value="Unassembled WGS sequence"/>
</dbReference>
<evidence type="ECO:0000313" key="5">
    <source>
        <dbReference type="Proteomes" id="UP000245166"/>
    </source>
</evidence>
<gene>
    <name evidence="4" type="ORF">C8046_09015</name>
</gene>
<dbReference type="PANTHER" id="PTHR43721:SF22">
    <property type="entry name" value="ELONGATION FACTOR TU, MITOCHONDRIAL"/>
    <property type="match status" value="1"/>
</dbReference>
<evidence type="ECO:0000256" key="1">
    <source>
        <dbReference type="SAM" id="MobiDB-lite"/>
    </source>
</evidence>
<keyword evidence="2" id="KW-1133">Transmembrane helix</keyword>
<accession>A0A2U1ZUV9</accession>
<dbReference type="AlphaFoldDB" id="A0A2U1ZUV9"/>
<feature type="transmembrane region" description="Helical" evidence="2">
    <location>
        <begin position="53"/>
        <end position="76"/>
    </location>
</feature>
<dbReference type="OrthoDB" id="3829909at2"/>
<proteinExistence type="predicted"/>
<evidence type="ECO:0000259" key="3">
    <source>
        <dbReference type="Pfam" id="PF03144"/>
    </source>
</evidence>
<dbReference type="InterPro" id="IPR004161">
    <property type="entry name" value="EFTu-like_2"/>
</dbReference>
<feature type="region of interest" description="Disordered" evidence="1">
    <location>
        <begin position="1"/>
        <end position="25"/>
    </location>
</feature>
<feature type="domain" description="Translation elongation factor EFTu-like" evidence="3">
    <location>
        <begin position="171"/>
        <end position="241"/>
    </location>
</feature>
<protein>
    <recommendedName>
        <fullName evidence="3">Translation elongation factor EFTu-like domain-containing protein</fullName>
    </recommendedName>
</protein>
<dbReference type="EMBL" id="PYHR01000002">
    <property type="protein sequence ID" value="PWD50764.1"/>
    <property type="molecule type" value="Genomic_DNA"/>
</dbReference>
<dbReference type="Pfam" id="PF03144">
    <property type="entry name" value="GTP_EFTU_D2"/>
    <property type="match status" value="1"/>
</dbReference>
<dbReference type="SUPFAM" id="SSF50447">
    <property type="entry name" value="Translation proteins"/>
    <property type="match status" value="1"/>
</dbReference>
<dbReference type="InterPro" id="IPR009000">
    <property type="entry name" value="Transl_B-barrel_sf"/>
</dbReference>
<comment type="caution">
    <text evidence="4">The sequence shown here is derived from an EMBL/GenBank/DDBJ whole genome shotgun (WGS) entry which is preliminary data.</text>
</comment>
<dbReference type="GO" id="GO:0005525">
    <property type="term" value="F:GTP binding"/>
    <property type="evidence" value="ECO:0007669"/>
    <property type="project" value="InterPro"/>
</dbReference>
<feature type="transmembrane region" description="Helical" evidence="2">
    <location>
        <begin position="82"/>
        <end position="102"/>
    </location>
</feature>
<keyword evidence="2" id="KW-0812">Transmembrane</keyword>
<organism evidence="4 5">
    <name type="scientific">Serinibacter arcticus</name>
    <dbReference type="NCBI Taxonomy" id="1655435"/>
    <lineage>
        <taxon>Bacteria</taxon>
        <taxon>Bacillati</taxon>
        <taxon>Actinomycetota</taxon>
        <taxon>Actinomycetes</taxon>
        <taxon>Micrococcales</taxon>
        <taxon>Beutenbergiaceae</taxon>
        <taxon>Serinibacter</taxon>
    </lineage>
</organism>
<dbReference type="PANTHER" id="PTHR43721">
    <property type="entry name" value="ELONGATION FACTOR TU-RELATED"/>
    <property type="match status" value="1"/>
</dbReference>
<dbReference type="Gene3D" id="2.40.30.10">
    <property type="entry name" value="Translation factors"/>
    <property type="match status" value="1"/>
</dbReference>
<feature type="region of interest" description="Disordered" evidence="1">
    <location>
        <begin position="117"/>
        <end position="140"/>
    </location>
</feature>
<sequence>MSLYPDGEPRIPNQTPIPHLPSVMNVTGASDASLPQGPQLSGGRARAQAMTRLLTRMALVTAVILGVAVVIGFVLMPDSEDGIWIVAAGAVLSSVLMTTALLRRQRTDRAEIAAERAAAGLPPTGAHAGPSAAGSAGPTSAVSDAVVHDAGYPVTDFAMTIEDVFSITGRGTVVTGQVSHGHLQVGQEVTVLRHGQAVTRSRVTGIEMFRRTTTTASPGDNVGLLLAAVRREDLVRGDVVTL</sequence>
<keyword evidence="2" id="KW-0472">Membrane</keyword>
<name>A0A2U1ZUV9_9MICO</name>
<evidence type="ECO:0000313" key="4">
    <source>
        <dbReference type="EMBL" id="PWD50764.1"/>
    </source>
</evidence>
<reference evidence="4 5" key="1">
    <citation type="submission" date="2018-03" db="EMBL/GenBank/DDBJ databases">
        <title>Genome assembly of novel Miniimonas species PCH200.</title>
        <authorList>
            <person name="Thakur V."/>
            <person name="Kumar V."/>
            <person name="Singh D."/>
        </authorList>
    </citation>
    <scope>NUCLEOTIDE SEQUENCE [LARGE SCALE GENOMIC DNA]</scope>
    <source>
        <strain evidence="4 5">PCH200</strain>
    </source>
</reference>
<keyword evidence="5" id="KW-1185">Reference proteome</keyword>
<evidence type="ECO:0000256" key="2">
    <source>
        <dbReference type="SAM" id="Phobius"/>
    </source>
</evidence>
<dbReference type="InterPro" id="IPR050055">
    <property type="entry name" value="EF-Tu_GTPase"/>
</dbReference>
<dbReference type="GO" id="GO:0003746">
    <property type="term" value="F:translation elongation factor activity"/>
    <property type="evidence" value="ECO:0007669"/>
    <property type="project" value="TreeGrafter"/>
</dbReference>